<dbReference type="Pfam" id="PF24722">
    <property type="entry name" value="DUF7674"/>
    <property type="match status" value="1"/>
</dbReference>
<accession>A0ABW6RY95</accession>
<feature type="domain" description="DUF7674" evidence="1">
    <location>
        <begin position="36"/>
        <end position="128"/>
    </location>
</feature>
<proteinExistence type="predicted"/>
<protein>
    <recommendedName>
        <fullName evidence="1">DUF7674 domain-containing protein</fullName>
    </recommendedName>
</protein>
<evidence type="ECO:0000313" key="2">
    <source>
        <dbReference type="EMBL" id="MFF3569010.1"/>
    </source>
</evidence>
<name>A0ABW6RY95_9NOCA</name>
<dbReference type="Proteomes" id="UP001601992">
    <property type="component" value="Unassembled WGS sequence"/>
</dbReference>
<dbReference type="RefSeq" id="WP_040823353.1">
    <property type="nucleotide sequence ID" value="NZ_JBIAQY010000004.1"/>
</dbReference>
<evidence type="ECO:0000313" key="3">
    <source>
        <dbReference type="Proteomes" id="UP001601992"/>
    </source>
</evidence>
<comment type="caution">
    <text evidence="2">The sequence shown here is derived from an EMBL/GenBank/DDBJ whole genome shotgun (WGS) entry which is preliminary data.</text>
</comment>
<sequence length="158" mass="17988">MSEDSDNEILEMLHTWTRSLSPELAAFIRGLGTLEPDIRPLIAEHIHDYDEILPSLLMADIARWTSRTARENADPAVRLDPLLTRLEQAWGDGQNAVSDLIATSFVENVYDQPEVVRLLGPKLTRYYRIYTGQAHADASEKRPIPKVVKQIARKLRRS</sequence>
<gene>
    <name evidence="2" type="ORF">ACFYXQ_14655</name>
</gene>
<dbReference type="InterPro" id="IPR056091">
    <property type="entry name" value="DUF7674"/>
</dbReference>
<organism evidence="2 3">
    <name type="scientific">Nocardia jiangxiensis</name>
    <dbReference type="NCBI Taxonomy" id="282685"/>
    <lineage>
        <taxon>Bacteria</taxon>
        <taxon>Bacillati</taxon>
        <taxon>Actinomycetota</taxon>
        <taxon>Actinomycetes</taxon>
        <taxon>Mycobacteriales</taxon>
        <taxon>Nocardiaceae</taxon>
        <taxon>Nocardia</taxon>
    </lineage>
</organism>
<reference evidence="2 3" key="1">
    <citation type="submission" date="2024-10" db="EMBL/GenBank/DDBJ databases">
        <title>The Natural Products Discovery Center: Release of the First 8490 Sequenced Strains for Exploring Actinobacteria Biosynthetic Diversity.</title>
        <authorList>
            <person name="Kalkreuter E."/>
            <person name="Kautsar S.A."/>
            <person name="Yang D."/>
            <person name="Bader C.D."/>
            <person name="Teijaro C.N."/>
            <person name="Fluegel L."/>
            <person name="Davis C.M."/>
            <person name="Simpson J.R."/>
            <person name="Lauterbach L."/>
            <person name="Steele A.D."/>
            <person name="Gui C."/>
            <person name="Meng S."/>
            <person name="Li G."/>
            <person name="Viehrig K."/>
            <person name="Ye F."/>
            <person name="Su P."/>
            <person name="Kiefer A.F."/>
            <person name="Nichols A."/>
            <person name="Cepeda A.J."/>
            <person name="Yan W."/>
            <person name="Fan B."/>
            <person name="Jiang Y."/>
            <person name="Adhikari A."/>
            <person name="Zheng C.-J."/>
            <person name="Schuster L."/>
            <person name="Cowan T.M."/>
            <person name="Smanski M.J."/>
            <person name="Chevrette M.G."/>
            <person name="De Carvalho L.P.S."/>
            <person name="Shen B."/>
        </authorList>
    </citation>
    <scope>NUCLEOTIDE SEQUENCE [LARGE SCALE GENOMIC DNA]</scope>
    <source>
        <strain evidence="2 3">NPDC002593</strain>
    </source>
</reference>
<keyword evidence="3" id="KW-1185">Reference proteome</keyword>
<evidence type="ECO:0000259" key="1">
    <source>
        <dbReference type="Pfam" id="PF24722"/>
    </source>
</evidence>
<dbReference type="EMBL" id="JBIAQY010000004">
    <property type="protein sequence ID" value="MFF3569010.1"/>
    <property type="molecule type" value="Genomic_DNA"/>
</dbReference>